<dbReference type="InterPro" id="IPR036291">
    <property type="entry name" value="NAD(P)-bd_dom_sf"/>
</dbReference>
<dbReference type="Proteomes" id="UP000295543">
    <property type="component" value="Unassembled WGS sequence"/>
</dbReference>
<name>A0A4R5UAB9_9GAMM</name>
<sequence length="215" mass="22877">MRADGARVLLVGATGLVGSHVLDRLLDDVRVARVVAPVRRALARVDARLHAPVVDFDALPDDAALWAVDVVICTLGTTMRQAGSRAAFRRVDHDYPLAVAAHARRHGALAFALTSAMGADVQSRFFYNRVKGELEAALQTQGWPSLTLVRPGLIGGTRTQSRSGERAAEIVLDALAPVLPRRWRISPAPHIATALVDNALAARPGCHVVDAAALA</sequence>
<protein>
    <submittedName>
        <fullName evidence="2">NAD-dependent epimerase/dehydratase family protein</fullName>
    </submittedName>
</protein>
<proteinExistence type="predicted"/>
<evidence type="ECO:0000313" key="2">
    <source>
        <dbReference type="EMBL" id="TDK31531.1"/>
    </source>
</evidence>
<dbReference type="AlphaFoldDB" id="A0A4R5UAB9"/>
<dbReference type="PANTHER" id="PTHR14097">
    <property type="entry name" value="OXIDOREDUCTASE HTATIP2"/>
    <property type="match status" value="1"/>
</dbReference>
<dbReference type="EMBL" id="SMTG01000003">
    <property type="protein sequence ID" value="TDK31531.1"/>
    <property type="molecule type" value="Genomic_DNA"/>
</dbReference>
<reference evidence="2 3" key="1">
    <citation type="submission" date="2019-03" db="EMBL/GenBank/DDBJ databases">
        <title>Luteimonas zhaokaii sp.nov., isolated from the rectal contents of Plateau pika in Yushu, Qinghai Province, China.</title>
        <authorList>
            <person name="Zhang G."/>
        </authorList>
    </citation>
    <scope>NUCLEOTIDE SEQUENCE [LARGE SCALE GENOMIC DNA]</scope>
    <source>
        <strain evidence="2 3">THG-MD21</strain>
    </source>
</reference>
<evidence type="ECO:0000259" key="1">
    <source>
        <dbReference type="Pfam" id="PF13460"/>
    </source>
</evidence>
<dbReference type="SUPFAM" id="SSF51735">
    <property type="entry name" value="NAD(P)-binding Rossmann-fold domains"/>
    <property type="match status" value="1"/>
</dbReference>
<dbReference type="OrthoDB" id="9798632at2"/>
<dbReference type="Gene3D" id="3.40.50.720">
    <property type="entry name" value="NAD(P)-binding Rossmann-like Domain"/>
    <property type="match status" value="1"/>
</dbReference>
<dbReference type="Pfam" id="PF13460">
    <property type="entry name" value="NAD_binding_10"/>
    <property type="match status" value="1"/>
</dbReference>
<dbReference type="PANTHER" id="PTHR14097:SF7">
    <property type="entry name" value="OXIDOREDUCTASE HTATIP2"/>
    <property type="match status" value="1"/>
</dbReference>
<feature type="domain" description="NAD(P)-binding" evidence="1">
    <location>
        <begin position="12"/>
        <end position="140"/>
    </location>
</feature>
<keyword evidence="3" id="KW-1185">Reference proteome</keyword>
<gene>
    <name evidence="2" type="ORF">E2F49_08780</name>
</gene>
<dbReference type="RefSeq" id="WP_133393561.1">
    <property type="nucleotide sequence ID" value="NZ_SMTG01000003.1"/>
</dbReference>
<dbReference type="InterPro" id="IPR016040">
    <property type="entry name" value="NAD(P)-bd_dom"/>
</dbReference>
<evidence type="ECO:0000313" key="3">
    <source>
        <dbReference type="Proteomes" id="UP000295543"/>
    </source>
</evidence>
<accession>A0A4R5UAB9</accession>
<organism evidence="2 3">
    <name type="scientific">Luteimonas terrae</name>
    <dbReference type="NCBI Taxonomy" id="1530191"/>
    <lineage>
        <taxon>Bacteria</taxon>
        <taxon>Pseudomonadati</taxon>
        <taxon>Pseudomonadota</taxon>
        <taxon>Gammaproteobacteria</taxon>
        <taxon>Lysobacterales</taxon>
        <taxon>Lysobacteraceae</taxon>
        <taxon>Luteimonas</taxon>
    </lineage>
</organism>
<comment type="caution">
    <text evidence="2">The sequence shown here is derived from an EMBL/GenBank/DDBJ whole genome shotgun (WGS) entry which is preliminary data.</text>
</comment>